<gene>
    <name evidence="1" type="ORF">PSI22_07700</name>
</gene>
<dbReference type="EMBL" id="JAQRFO010000012">
    <property type="protein sequence ID" value="MDC9621525.1"/>
    <property type="molecule type" value="Genomic_DNA"/>
</dbReference>
<keyword evidence="2" id="KW-1185">Reference proteome</keyword>
<proteinExistence type="predicted"/>
<evidence type="ECO:0000313" key="1">
    <source>
        <dbReference type="EMBL" id="MDC9621525.1"/>
    </source>
</evidence>
<evidence type="ECO:0000313" key="2">
    <source>
        <dbReference type="Proteomes" id="UP001214757"/>
    </source>
</evidence>
<sequence>MSEHNILSAMFIQQRIQVLHLGMHHDTYPDAYLYAWESGVYPFLSDTDGSVPRKPHEPYFDFFQVSKSKGESLIKRLDDAWLAEEELTFYGLEDELKIQLGFSEWSRSDLLHLCRYFYLNKLFDAQFWKILTTNGKCPTEAHSITYPFDKAQDIYFM</sequence>
<protein>
    <submittedName>
        <fullName evidence="1">Uncharacterized protein</fullName>
    </submittedName>
</protein>
<accession>A0ABT5M377</accession>
<reference evidence="1 2" key="1">
    <citation type="submission" date="2023-02" db="EMBL/GenBank/DDBJ databases">
        <title>Entomopathogenic bacteria.</title>
        <authorList>
            <person name="Machado R.A."/>
        </authorList>
    </citation>
    <scope>NUCLEOTIDE SEQUENCE [LARGE SCALE GENOMIC DNA]</scope>
    <source>
        <strain evidence="1 2">XENO-7</strain>
    </source>
</reference>
<name>A0ABT5M377_9GAMM</name>
<dbReference type="Proteomes" id="UP001214757">
    <property type="component" value="Unassembled WGS sequence"/>
</dbReference>
<dbReference type="RefSeq" id="WP_273579256.1">
    <property type="nucleotide sequence ID" value="NZ_JAQRFO010000012.1"/>
</dbReference>
<organism evidence="1 2">
    <name type="scientific">Xenorhabdus aichiensis</name>
    <dbReference type="NCBI Taxonomy" id="3025874"/>
    <lineage>
        <taxon>Bacteria</taxon>
        <taxon>Pseudomonadati</taxon>
        <taxon>Pseudomonadota</taxon>
        <taxon>Gammaproteobacteria</taxon>
        <taxon>Enterobacterales</taxon>
        <taxon>Morganellaceae</taxon>
        <taxon>Xenorhabdus</taxon>
    </lineage>
</organism>
<comment type="caution">
    <text evidence="1">The sequence shown here is derived from an EMBL/GenBank/DDBJ whole genome shotgun (WGS) entry which is preliminary data.</text>
</comment>